<organism evidence="1">
    <name type="scientific">Trypanosoma vivax (strain Y486)</name>
    <dbReference type="NCBI Taxonomy" id="1055687"/>
    <lineage>
        <taxon>Eukaryota</taxon>
        <taxon>Discoba</taxon>
        <taxon>Euglenozoa</taxon>
        <taxon>Kinetoplastea</taxon>
        <taxon>Metakinetoplastina</taxon>
        <taxon>Trypanosomatida</taxon>
        <taxon>Trypanosomatidae</taxon>
        <taxon>Trypanosoma</taxon>
        <taxon>Duttonella</taxon>
    </lineage>
</organism>
<dbReference type="EMBL" id="HE573025">
    <property type="protein sequence ID" value="CCC50369.1"/>
    <property type="molecule type" value="Genomic_DNA"/>
</dbReference>
<evidence type="ECO:0000313" key="1">
    <source>
        <dbReference type="EMBL" id="CCC50369.1"/>
    </source>
</evidence>
<dbReference type="InterPro" id="IPR027443">
    <property type="entry name" value="IPNS-like_sf"/>
</dbReference>
<protein>
    <recommendedName>
        <fullName evidence="2">Fe2OG dioxygenase domain-containing protein</fullName>
    </recommendedName>
</protein>
<dbReference type="SUPFAM" id="SSF51197">
    <property type="entry name" value="Clavaminate synthase-like"/>
    <property type="match status" value="1"/>
</dbReference>
<dbReference type="OMA" id="VGCRPHY"/>
<dbReference type="AlphaFoldDB" id="G0U266"/>
<sequence length="182" mass="20273">MAGKEAVDHVPAPVICVCRRLEAAAMEFARNALLQPSIPAVARHEVLRDVDLCSVFRAWRYDAGVGCRPHYDPGLCTALLMASAAGFEINHVNTDLLIDSRRYNDQHTHQEFLDALPGWTAPQPHTEADDTVVISGRMLHLLSKGTIPAVLHRVKQDWATNPEAVRYSFVVELRPANPAIWY</sequence>
<proteinExistence type="predicted"/>
<evidence type="ECO:0008006" key="2">
    <source>
        <dbReference type="Google" id="ProtNLM"/>
    </source>
</evidence>
<dbReference type="VEuPathDB" id="TriTrypDB:TvY486_0901920"/>
<accession>G0U266</accession>
<name>G0U266_TRYVY</name>
<dbReference type="Gene3D" id="2.60.120.330">
    <property type="entry name" value="B-lactam Antibiotic, Isopenicillin N Synthase, Chain"/>
    <property type="match status" value="1"/>
</dbReference>
<reference evidence="1" key="1">
    <citation type="journal article" date="2012" name="Proc. Natl. Acad. Sci. U.S.A.">
        <title>Antigenic diversity is generated by distinct evolutionary mechanisms in African trypanosome species.</title>
        <authorList>
            <person name="Jackson A.P."/>
            <person name="Berry A."/>
            <person name="Aslett M."/>
            <person name="Allison H.C."/>
            <person name="Burton P."/>
            <person name="Vavrova-Anderson J."/>
            <person name="Brown R."/>
            <person name="Browne H."/>
            <person name="Corton N."/>
            <person name="Hauser H."/>
            <person name="Gamble J."/>
            <person name="Gilderthorp R."/>
            <person name="Marcello L."/>
            <person name="McQuillan J."/>
            <person name="Otto T.D."/>
            <person name="Quail M.A."/>
            <person name="Sanders M.J."/>
            <person name="van Tonder A."/>
            <person name="Ginger M.L."/>
            <person name="Field M.C."/>
            <person name="Barry J.D."/>
            <person name="Hertz-Fowler C."/>
            <person name="Berriman M."/>
        </authorList>
    </citation>
    <scope>NUCLEOTIDE SEQUENCE</scope>
    <source>
        <strain evidence="1">Y486</strain>
    </source>
</reference>
<gene>
    <name evidence="1" type="ORF">TVY486_0901920</name>
</gene>